<feature type="non-terminal residue" evidence="3">
    <location>
        <position position="1"/>
    </location>
</feature>
<accession>A0A9W7GLD8</accession>
<dbReference type="SUPFAM" id="SSF54518">
    <property type="entry name" value="Tubby C-terminal domain-like"/>
    <property type="match status" value="1"/>
</dbReference>
<dbReference type="Gene3D" id="3.20.90.10">
    <property type="entry name" value="Tubby Protein, Chain A"/>
    <property type="match status" value="1"/>
</dbReference>
<comment type="similarity">
    <text evidence="1">Belongs to the TUB family.</text>
</comment>
<dbReference type="EMBL" id="BRYA01000346">
    <property type="protein sequence ID" value="GMI47465.1"/>
    <property type="molecule type" value="Genomic_DNA"/>
</dbReference>
<evidence type="ECO:0000313" key="4">
    <source>
        <dbReference type="Proteomes" id="UP001165065"/>
    </source>
</evidence>
<comment type="caution">
    <text evidence="3">The sequence shown here is derived from an EMBL/GenBank/DDBJ whole genome shotgun (WGS) entry which is preliminary data.</text>
</comment>
<evidence type="ECO:0000259" key="2">
    <source>
        <dbReference type="Pfam" id="PF01167"/>
    </source>
</evidence>
<dbReference type="PANTHER" id="PTHR16517">
    <property type="entry name" value="TUBBY-RELATED"/>
    <property type="match status" value="1"/>
</dbReference>
<dbReference type="OrthoDB" id="8775810at2759"/>
<protein>
    <recommendedName>
        <fullName evidence="2">Tubby C-terminal domain-containing protein</fullName>
    </recommendedName>
</protein>
<organism evidence="3 4">
    <name type="scientific">Triparma columacea</name>
    <dbReference type="NCBI Taxonomy" id="722753"/>
    <lineage>
        <taxon>Eukaryota</taxon>
        <taxon>Sar</taxon>
        <taxon>Stramenopiles</taxon>
        <taxon>Ochrophyta</taxon>
        <taxon>Bolidophyceae</taxon>
        <taxon>Parmales</taxon>
        <taxon>Triparmaceae</taxon>
        <taxon>Triparma</taxon>
    </lineage>
</organism>
<feature type="domain" description="Tubby C-terminal" evidence="2">
    <location>
        <begin position="3"/>
        <end position="96"/>
    </location>
</feature>
<proteinExistence type="inferred from homology"/>
<keyword evidence="4" id="KW-1185">Reference proteome</keyword>
<name>A0A9W7GLD8_9STRA</name>
<dbReference type="AlphaFoldDB" id="A0A9W7GLD8"/>
<sequence length="103" mass="11880">DDHQDLLVFETKKPSWNTRLSAWTLNFAGRVKKASKKNFLLVAKPGYDSFEVEEDSEEVGGKTYLRFGKFSKHRFVMDFRKPLSPMVAMGICISAFRKKMLVT</sequence>
<evidence type="ECO:0000256" key="1">
    <source>
        <dbReference type="ARBA" id="ARBA00007129"/>
    </source>
</evidence>
<dbReference type="Proteomes" id="UP001165065">
    <property type="component" value="Unassembled WGS sequence"/>
</dbReference>
<reference evidence="4" key="1">
    <citation type="journal article" date="2023" name="Commun. Biol.">
        <title>Genome analysis of Parmales, the sister group of diatoms, reveals the evolutionary specialization of diatoms from phago-mixotrophs to photoautotrophs.</title>
        <authorList>
            <person name="Ban H."/>
            <person name="Sato S."/>
            <person name="Yoshikawa S."/>
            <person name="Yamada K."/>
            <person name="Nakamura Y."/>
            <person name="Ichinomiya M."/>
            <person name="Sato N."/>
            <person name="Blanc-Mathieu R."/>
            <person name="Endo H."/>
            <person name="Kuwata A."/>
            <person name="Ogata H."/>
        </authorList>
    </citation>
    <scope>NUCLEOTIDE SEQUENCE [LARGE SCALE GENOMIC DNA]</scope>
</reference>
<dbReference type="InterPro" id="IPR025659">
    <property type="entry name" value="Tubby-like_C"/>
</dbReference>
<dbReference type="Pfam" id="PF01167">
    <property type="entry name" value="Tub"/>
    <property type="match status" value="1"/>
</dbReference>
<dbReference type="PANTHER" id="PTHR16517:SF7">
    <property type="entry name" value="PROTEIN KING TUBBY"/>
    <property type="match status" value="1"/>
</dbReference>
<dbReference type="PRINTS" id="PR01573">
    <property type="entry name" value="SUPERTUBBY"/>
</dbReference>
<dbReference type="InterPro" id="IPR000007">
    <property type="entry name" value="Tubby_C"/>
</dbReference>
<evidence type="ECO:0000313" key="3">
    <source>
        <dbReference type="EMBL" id="GMI47465.1"/>
    </source>
</evidence>
<gene>
    <name evidence="3" type="ORF">TrCOL_g9640</name>
</gene>